<reference evidence="2" key="2">
    <citation type="submission" date="2020-09" db="EMBL/GenBank/DDBJ databases">
        <authorList>
            <person name="Sun Q."/>
            <person name="Kim S."/>
        </authorList>
    </citation>
    <scope>NUCLEOTIDE SEQUENCE</scope>
    <source>
        <strain evidence="2">KCTC 12368</strain>
    </source>
</reference>
<dbReference type="PROSITE" id="PS51257">
    <property type="entry name" value="PROKAR_LIPOPROTEIN"/>
    <property type="match status" value="1"/>
</dbReference>
<reference evidence="2" key="1">
    <citation type="journal article" date="2014" name="Int. J. Syst. Evol. Microbiol.">
        <title>Complete genome sequence of Corynebacterium casei LMG S-19264T (=DSM 44701T), isolated from a smear-ripened cheese.</title>
        <authorList>
            <consortium name="US DOE Joint Genome Institute (JGI-PGF)"/>
            <person name="Walter F."/>
            <person name="Albersmeier A."/>
            <person name="Kalinowski J."/>
            <person name="Ruckert C."/>
        </authorList>
    </citation>
    <scope>NUCLEOTIDE SEQUENCE</scope>
    <source>
        <strain evidence="2">KCTC 12368</strain>
    </source>
</reference>
<dbReference type="InterPro" id="IPR013728">
    <property type="entry name" value="BT_3987-like_N"/>
</dbReference>
<sequence length="312" mass="34856">MMKINNIILGVALLAGGLMSCEPYEDYIEDFDYTIVYFGSQKPLRTIVAYDEMEFKVGVAMGGKRTSEVQEYADFVVDPSLLEDEAFTGGNEFVLLPESYYTLSDDSRMLIPAGKYIGDITVSLNRENFTNDPDATSNTYALPIRITASSLDSIASGSYDDLGNVINPPKNYTILVVKYISPYSGTYYHKGAQVELDENGEVVNEVVYNNQDLIKNATWNLSTITRNQVLTPQVGNNQSGSIILTVDEDSNLVSISTEDDQIQDLQGQGTYSEDESAFYIEYSFMKNEADYLVKDTLIIRQAPELDLGFEEW</sequence>
<dbReference type="Proteomes" id="UP000619457">
    <property type="component" value="Unassembled WGS sequence"/>
</dbReference>
<evidence type="ECO:0000313" key="3">
    <source>
        <dbReference type="Proteomes" id="UP000619457"/>
    </source>
</evidence>
<name>A0A918PJP7_9BACT</name>
<keyword evidence="3" id="KW-1185">Reference proteome</keyword>
<dbReference type="Gene3D" id="2.60.40.1740">
    <property type="entry name" value="hypothetical protein (bacova_03559)"/>
    <property type="match status" value="1"/>
</dbReference>
<dbReference type="Pfam" id="PF08522">
    <property type="entry name" value="BT_3987-like_N"/>
    <property type="match status" value="1"/>
</dbReference>
<protein>
    <recommendedName>
        <fullName evidence="1">BT-3987-like N-terminal domain-containing protein</fullName>
    </recommendedName>
</protein>
<gene>
    <name evidence="2" type="ORF">GCM10007049_01210</name>
</gene>
<dbReference type="EMBL" id="BMWX01000001">
    <property type="protein sequence ID" value="GGZ13191.1"/>
    <property type="molecule type" value="Genomic_DNA"/>
</dbReference>
<comment type="caution">
    <text evidence="2">The sequence shown here is derived from an EMBL/GenBank/DDBJ whole genome shotgun (WGS) entry which is preliminary data.</text>
</comment>
<evidence type="ECO:0000313" key="2">
    <source>
        <dbReference type="EMBL" id="GGZ13191.1"/>
    </source>
</evidence>
<accession>A0A918PJP7</accession>
<dbReference type="Gene3D" id="2.40.128.420">
    <property type="match status" value="1"/>
</dbReference>
<dbReference type="RefSeq" id="WP_157492852.1">
    <property type="nucleotide sequence ID" value="NZ_BMWX01000001.1"/>
</dbReference>
<dbReference type="AlphaFoldDB" id="A0A918PJP7"/>
<evidence type="ECO:0000259" key="1">
    <source>
        <dbReference type="Pfam" id="PF08522"/>
    </source>
</evidence>
<organism evidence="2 3">
    <name type="scientific">Echinicola pacifica</name>
    <dbReference type="NCBI Taxonomy" id="346377"/>
    <lineage>
        <taxon>Bacteria</taxon>
        <taxon>Pseudomonadati</taxon>
        <taxon>Bacteroidota</taxon>
        <taxon>Cytophagia</taxon>
        <taxon>Cytophagales</taxon>
        <taxon>Cyclobacteriaceae</taxon>
        <taxon>Echinicola</taxon>
    </lineage>
</organism>
<proteinExistence type="predicted"/>
<feature type="domain" description="BT-3987-like N-terminal" evidence="1">
    <location>
        <begin position="36"/>
        <end position="150"/>
    </location>
</feature>